<gene>
    <name evidence="2" type="ORF">SAMN04488109_0306</name>
</gene>
<dbReference type="EMBL" id="FQWQ01000001">
    <property type="protein sequence ID" value="SHG44521.1"/>
    <property type="molecule type" value="Genomic_DNA"/>
</dbReference>
<reference evidence="2 3" key="1">
    <citation type="submission" date="2016-11" db="EMBL/GenBank/DDBJ databases">
        <authorList>
            <person name="Jaros S."/>
            <person name="Januszkiewicz K."/>
            <person name="Wedrychowicz H."/>
        </authorList>
    </citation>
    <scope>NUCLEOTIDE SEQUENCE [LARGE SCALE GENOMIC DNA]</scope>
    <source>
        <strain evidence="2 3">DSM 24574</strain>
    </source>
</reference>
<sequence>MKTTIKNPLLSGSLMMCLALCSIIFSGCEDHMPCQRCDAAFARQRKVKQIVHTDPSLVIKERFRFFYQSNLIDSIVKVSYSGAAARGDSTVTRLKVYYGGDCLPSSYVAKTYATGAPVSVEKAFFTYGASGIINKHLAFYPDENFLVVDKTADIDYTNNPSGQVLTRKGNDYGVLVYPNPYGNENSYTYTGSNITKVVTWKEQAGYNLTNVFDTRNNPFNIQGGILYYLSLTSYPDEEFYETICRDQNNPTSMVFKGTDTANSFVTITSTFTYTYDGLSYPTKVGIVQATVDEVHGNSNLNLGTYQFSYY</sequence>
<feature type="signal peptide" evidence="1">
    <location>
        <begin position="1"/>
        <end position="27"/>
    </location>
</feature>
<dbReference type="PROSITE" id="PS51257">
    <property type="entry name" value="PROKAR_LIPOPROTEIN"/>
    <property type="match status" value="1"/>
</dbReference>
<evidence type="ECO:0000313" key="3">
    <source>
        <dbReference type="Proteomes" id="UP000184212"/>
    </source>
</evidence>
<evidence type="ECO:0000313" key="2">
    <source>
        <dbReference type="EMBL" id="SHG44521.1"/>
    </source>
</evidence>
<organism evidence="2 3">
    <name type="scientific">Chryseolinea serpens</name>
    <dbReference type="NCBI Taxonomy" id="947013"/>
    <lineage>
        <taxon>Bacteria</taxon>
        <taxon>Pseudomonadati</taxon>
        <taxon>Bacteroidota</taxon>
        <taxon>Cytophagia</taxon>
        <taxon>Cytophagales</taxon>
        <taxon>Fulvivirgaceae</taxon>
        <taxon>Chryseolinea</taxon>
    </lineage>
</organism>
<keyword evidence="3" id="KW-1185">Reference proteome</keyword>
<evidence type="ECO:0000256" key="1">
    <source>
        <dbReference type="SAM" id="SignalP"/>
    </source>
</evidence>
<dbReference type="OrthoDB" id="975515at2"/>
<dbReference type="RefSeq" id="WP_143164725.1">
    <property type="nucleotide sequence ID" value="NZ_FQWQ01000001.1"/>
</dbReference>
<name>A0A1M5JVE9_9BACT</name>
<proteinExistence type="predicted"/>
<accession>A0A1M5JVE9</accession>
<feature type="chain" id="PRO_5012906319" description="DKNYY family protein" evidence="1">
    <location>
        <begin position="28"/>
        <end position="310"/>
    </location>
</feature>
<keyword evidence="1" id="KW-0732">Signal</keyword>
<protein>
    <recommendedName>
        <fullName evidence="4">DKNYY family protein</fullName>
    </recommendedName>
</protein>
<dbReference type="Proteomes" id="UP000184212">
    <property type="component" value="Unassembled WGS sequence"/>
</dbReference>
<evidence type="ECO:0008006" key="4">
    <source>
        <dbReference type="Google" id="ProtNLM"/>
    </source>
</evidence>
<dbReference type="AlphaFoldDB" id="A0A1M5JVE9"/>